<name>A0A0U9HE36_9FIRM</name>
<keyword evidence="2" id="KW-0812">Transmembrane</keyword>
<keyword evidence="2" id="KW-0472">Membrane</keyword>
<dbReference type="AlphaFoldDB" id="A0A0U9HE36"/>
<evidence type="ECO:0000313" key="4">
    <source>
        <dbReference type="Proteomes" id="UP000062160"/>
    </source>
</evidence>
<keyword evidence="2" id="KW-1133">Transmembrane helix</keyword>
<dbReference type="RefSeq" id="WP_059032506.1">
    <property type="nucleotide sequence ID" value="NZ_DF977001.1"/>
</dbReference>
<feature type="compositionally biased region" description="Low complexity" evidence="1">
    <location>
        <begin position="93"/>
        <end position="110"/>
    </location>
</feature>
<reference evidence="3" key="1">
    <citation type="journal article" date="2016" name="Genome Announc.">
        <title>Draft Genome Sequence of the Syntrophic Lactate-Degrading Bacterium Tepidanaerobacter syntrophicus JLT.</title>
        <authorList>
            <person name="Matsuura N."/>
            <person name="Ohashi A."/>
            <person name="Tourlousse D.M."/>
            <person name="Sekiguchi Y."/>
        </authorList>
    </citation>
    <scope>NUCLEOTIDE SEQUENCE [LARGE SCALE GENOMIC DNA]</scope>
    <source>
        <strain evidence="3">JL</strain>
    </source>
</reference>
<sequence length="293" mass="31591">MFMVLGLTGMVGFVVCLVVFIISLIRKKSKKPSAIGMVVCFTLFFVGLALTPPAPEKTAVEKEPAPIITESTDFESEAPSSSVMPSETITPVSTADDSQSAESSSPSEPSKPFEPTEPTETQPTEVSETVFTLDDEIIPGLKAADIKLNLVKWGLKEASSKKSEGSDDISYISSVVDSETGADLSYFIMTNSALNVKYATFSIINLAAISEEDFLNIATGYLGYCATVPFDGAEPEKSKQWIEDNIKKCNEAGKIETLNVGNVEFSLYGTGNSSRYLEIKPIKNNPQQSSSED</sequence>
<accession>A0A0U9HE36</accession>
<organism evidence="3">
    <name type="scientific">Tepidanaerobacter syntrophicus</name>
    <dbReference type="NCBI Taxonomy" id="224999"/>
    <lineage>
        <taxon>Bacteria</taxon>
        <taxon>Bacillati</taxon>
        <taxon>Bacillota</taxon>
        <taxon>Clostridia</taxon>
        <taxon>Thermosediminibacterales</taxon>
        <taxon>Tepidanaerobacteraceae</taxon>
        <taxon>Tepidanaerobacter</taxon>
    </lineage>
</organism>
<evidence type="ECO:0000256" key="2">
    <source>
        <dbReference type="SAM" id="Phobius"/>
    </source>
</evidence>
<feature type="region of interest" description="Disordered" evidence="1">
    <location>
        <begin position="56"/>
        <end position="130"/>
    </location>
</feature>
<proteinExistence type="predicted"/>
<evidence type="ECO:0000256" key="1">
    <source>
        <dbReference type="SAM" id="MobiDB-lite"/>
    </source>
</evidence>
<dbReference type="OrthoDB" id="1730189at2"/>
<keyword evidence="4" id="KW-1185">Reference proteome</keyword>
<protein>
    <submittedName>
        <fullName evidence="3">Uncharacterized protein</fullName>
    </submittedName>
</protein>
<feature type="compositionally biased region" description="Low complexity" evidence="1">
    <location>
        <begin position="116"/>
        <end position="130"/>
    </location>
</feature>
<dbReference type="STRING" id="224999.GCA_001485475_01105"/>
<feature type="transmembrane region" description="Helical" evidence="2">
    <location>
        <begin position="32"/>
        <end position="50"/>
    </location>
</feature>
<dbReference type="EMBL" id="DF977001">
    <property type="protein sequence ID" value="GAQ25090.1"/>
    <property type="molecule type" value="Genomic_DNA"/>
</dbReference>
<feature type="compositionally biased region" description="Polar residues" evidence="1">
    <location>
        <begin position="78"/>
        <end position="92"/>
    </location>
</feature>
<feature type="transmembrane region" description="Helical" evidence="2">
    <location>
        <begin position="6"/>
        <end position="25"/>
    </location>
</feature>
<gene>
    <name evidence="3" type="ORF">TSYNT_7108</name>
</gene>
<dbReference type="Proteomes" id="UP000062160">
    <property type="component" value="Unassembled WGS sequence"/>
</dbReference>
<evidence type="ECO:0000313" key="3">
    <source>
        <dbReference type="EMBL" id="GAQ25090.1"/>
    </source>
</evidence>